<dbReference type="PROSITE" id="PS51257">
    <property type="entry name" value="PROKAR_LIPOPROTEIN"/>
    <property type="match status" value="1"/>
</dbReference>
<reference evidence="3 4" key="1">
    <citation type="submission" date="2021-01" db="EMBL/GenBank/DDBJ databases">
        <title>Aequorivita sp. strain KX20305, a bacterium isolated from the sediment collected at a cold seep field in South China Sea.</title>
        <authorList>
            <person name="Zhang H."/>
            <person name="Li C."/>
        </authorList>
    </citation>
    <scope>NUCLEOTIDE SEQUENCE [LARGE SCALE GENOMIC DNA]</scope>
    <source>
        <strain evidence="3 4">KX20305</strain>
    </source>
</reference>
<feature type="chain" id="PRO_5046326847" evidence="1">
    <location>
        <begin position="24"/>
        <end position="71"/>
    </location>
</feature>
<sequence length="71" mass="7483">MKKAIILSSVILMGFLSSCTVVKEYQKVNLNDPDMVLGDKPVDRFEINAQAYREAASGANGGKTGGGCGCN</sequence>
<dbReference type="InterPro" id="IPR025362">
    <property type="entry name" value="DUF4266"/>
</dbReference>
<feature type="domain" description="DUF4266" evidence="2">
    <location>
        <begin position="22"/>
        <end position="71"/>
    </location>
</feature>
<keyword evidence="1" id="KW-0732">Signal</keyword>
<dbReference type="Pfam" id="PF14086">
    <property type="entry name" value="DUF4266"/>
    <property type="match status" value="1"/>
</dbReference>
<keyword evidence="4" id="KW-1185">Reference proteome</keyword>
<evidence type="ECO:0000313" key="4">
    <source>
        <dbReference type="Proteomes" id="UP000629420"/>
    </source>
</evidence>
<evidence type="ECO:0000259" key="2">
    <source>
        <dbReference type="Pfam" id="PF14086"/>
    </source>
</evidence>
<gene>
    <name evidence="3" type="ORF">JK629_02190</name>
</gene>
<accession>A0ABX7DWG3</accession>
<dbReference type="EMBL" id="CP068439">
    <property type="protein sequence ID" value="QQX77104.1"/>
    <property type="molecule type" value="Genomic_DNA"/>
</dbReference>
<evidence type="ECO:0000313" key="3">
    <source>
        <dbReference type="EMBL" id="QQX77104.1"/>
    </source>
</evidence>
<dbReference type="Proteomes" id="UP000629420">
    <property type="component" value="Chromosome"/>
</dbReference>
<proteinExistence type="predicted"/>
<dbReference type="RefSeq" id="WP_202337007.1">
    <property type="nucleotide sequence ID" value="NZ_CP068439.1"/>
</dbReference>
<feature type="signal peptide" evidence="1">
    <location>
        <begin position="1"/>
        <end position="23"/>
    </location>
</feature>
<organism evidence="3 4">
    <name type="scientific">Aequorivita iocasae</name>
    <dbReference type="NCBI Taxonomy" id="2803865"/>
    <lineage>
        <taxon>Bacteria</taxon>
        <taxon>Pseudomonadati</taxon>
        <taxon>Bacteroidota</taxon>
        <taxon>Flavobacteriia</taxon>
        <taxon>Flavobacteriales</taxon>
        <taxon>Flavobacteriaceae</taxon>
        <taxon>Aequorivita</taxon>
    </lineage>
</organism>
<evidence type="ECO:0000256" key="1">
    <source>
        <dbReference type="SAM" id="SignalP"/>
    </source>
</evidence>
<protein>
    <submittedName>
        <fullName evidence="3">DUF4266 domain-containing protein</fullName>
    </submittedName>
</protein>
<name>A0ABX7DWG3_9FLAO</name>